<gene>
    <name evidence="1" type="ORF">GHI93_00355</name>
</gene>
<evidence type="ECO:0000313" key="2">
    <source>
        <dbReference type="Proteomes" id="UP000439550"/>
    </source>
</evidence>
<sequence length="96" mass="11122">MDISSKGFALKPRDLRRFDKKRVVFFNGDIGIIEFPWISIKRKEGYDHSVVDVPNYAFNEIKRIENGKIMIAERRSHGSALLTTGKGVKPYGYKRF</sequence>
<dbReference type="OrthoDB" id="2243644at2"/>
<organism evidence="1 2">
    <name type="scientific">Lactococcus hircilactis</name>
    <dbReference type="NCBI Taxonomy" id="1494462"/>
    <lineage>
        <taxon>Bacteria</taxon>
        <taxon>Bacillati</taxon>
        <taxon>Bacillota</taxon>
        <taxon>Bacilli</taxon>
        <taxon>Lactobacillales</taxon>
        <taxon>Streptococcaceae</taxon>
        <taxon>Lactococcus</taxon>
    </lineage>
</organism>
<evidence type="ECO:0000313" key="1">
    <source>
        <dbReference type="EMBL" id="MQW38401.1"/>
    </source>
</evidence>
<protein>
    <submittedName>
        <fullName evidence="1">Uncharacterized protein</fullName>
    </submittedName>
</protein>
<proteinExistence type="predicted"/>
<name>A0A7X1Z803_9LACT</name>
<dbReference type="Proteomes" id="UP000439550">
    <property type="component" value="Unassembled WGS sequence"/>
</dbReference>
<keyword evidence="2" id="KW-1185">Reference proteome</keyword>
<comment type="caution">
    <text evidence="1">The sequence shown here is derived from an EMBL/GenBank/DDBJ whole genome shotgun (WGS) entry which is preliminary data.</text>
</comment>
<dbReference type="AlphaFoldDB" id="A0A7X1Z803"/>
<reference evidence="1 2" key="1">
    <citation type="submission" date="2019-10" db="EMBL/GenBank/DDBJ databases">
        <authorList>
            <person name="Dong K."/>
        </authorList>
    </citation>
    <scope>NUCLEOTIDE SEQUENCE [LARGE SCALE GENOMIC DNA]</scope>
    <source>
        <strain evidence="1 2">DSM 28960</strain>
    </source>
</reference>
<dbReference type="RefSeq" id="WP_153494564.1">
    <property type="nucleotide sequence ID" value="NZ_CBCRWP010000001.1"/>
</dbReference>
<dbReference type="EMBL" id="WITJ01000001">
    <property type="protein sequence ID" value="MQW38401.1"/>
    <property type="molecule type" value="Genomic_DNA"/>
</dbReference>
<accession>A0A7X1Z803</accession>